<dbReference type="InterPro" id="IPR018793">
    <property type="entry name" value="Cyt_c_oxidase_assmbl_Pet191"/>
</dbReference>
<gene>
    <name evidence="3" type="ORF">PSON_ATCC_30995.1.T0090339</name>
    <name evidence="4" type="ORF">PSON_ATCC_30995.1.T0110175</name>
</gene>
<evidence type="ECO:0000313" key="4">
    <source>
        <dbReference type="EMBL" id="CAD8057355.1"/>
    </source>
</evidence>
<keyword evidence="5" id="KW-1185">Reference proteome</keyword>
<dbReference type="PANTHER" id="PTHR28627">
    <property type="entry name" value="CYTOCHROME C OXIDASE ASSEMBLY FACTOR 5"/>
    <property type="match status" value="1"/>
</dbReference>
<dbReference type="EMBL" id="CAJJDN010000009">
    <property type="protein sequence ID" value="CAD8055627.1"/>
    <property type="molecule type" value="Genomic_DNA"/>
</dbReference>
<evidence type="ECO:0000256" key="2">
    <source>
        <dbReference type="ARBA" id="ARBA00023157"/>
    </source>
</evidence>
<dbReference type="OrthoDB" id="282149at2759"/>
<dbReference type="GO" id="GO:0033617">
    <property type="term" value="P:mitochondrial respiratory chain complex IV assembly"/>
    <property type="evidence" value="ECO:0007669"/>
    <property type="project" value="TreeGrafter"/>
</dbReference>
<dbReference type="AlphaFoldDB" id="A0A8S1KLH1"/>
<evidence type="ECO:0000313" key="3">
    <source>
        <dbReference type="EMBL" id="CAD8055627.1"/>
    </source>
</evidence>
<dbReference type="PANTHER" id="PTHR28627:SF1">
    <property type="entry name" value="CYTOCHROME C OXIDASE ASSEMBLY FACTOR 5"/>
    <property type="match status" value="1"/>
</dbReference>
<evidence type="ECO:0000313" key="5">
    <source>
        <dbReference type="Proteomes" id="UP000692954"/>
    </source>
</evidence>
<keyword evidence="2" id="KW-1015">Disulfide bond</keyword>
<comment type="caution">
    <text evidence="3">The sequence shown here is derived from an EMBL/GenBank/DDBJ whole genome shotgun (WGS) entry which is preliminary data.</text>
</comment>
<reference evidence="3" key="1">
    <citation type="submission" date="2021-01" db="EMBL/GenBank/DDBJ databases">
        <authorList>
            <consortium name="Genoscope - CEA"/>
            <person name="William W."/>
        </authorList>
    </citation>
    <scope>NUCLEOTIDE SEQUENCE</scope>
</reference>
<evidence type="ECO:0000256" key="1">
    <source>
        <dbReference type="ARBA" id="ARBA00007785"/>
    </source>
</evidence>
<dbReference type="EMBL" id="CAJJDN010000011">
    <property type="protein sequence ID" value="CAD8057355.1"/>
    <property type="molecule type" value="Genomic_DNA"/>
</dbReference>
<dbReference type="GO" id="GO:0005739">
    <property type="term" value="C:mitochondrion"/>
    <property type="evidence" value="ECO:0007669"/>
    <property type="project" value="TreeGrafter"/>
</dbReference>
<name>A0A8S1KLH1_9CILI</name>
<organism evidence="3 5">
    <name type="scientific">Paramecium sonneborni</name>
    <dbReference type="NCBI Taxonomy" id="65129"/>
    <lineage>
        <taxon>Eukaryota</taxon>
        <taxon>Sar</taxon>
        <taxon>Alveolata</taxon>
        <taxon>Ciliophora</taxon>
        <taxon>Intramacronucleata</taxon>
        <taxon>Oligohymenophorea</taxon>
        <taxon>Peniculida</taxon>
        <taxon>Parameciidae</taxon>
        <taxon>Paramecium</taxon>
    </lineage>
</organism>
<dbReference type="Pfam" id="PF10203">
    <property type="entry name" value="Pet191_N"/>
    <property type="match status" value="1"/>
</dbReference>
<accession>A0A8S1KLH1</accession>
<comment type="similarity">
    <text evidence="1">Belongs to the PET191 family.</text>
</comment>
<sequence length="97" mass="11674">MDQDPEPPKSRLTKFFERVDNWIGPSRLQYKPACHDLKEMIVECVLESDCMKNNEGDFRFCLTEGINKECKAIRHDWYVCRKSQVDWNKHHFKDDPR</sequence>
<proteinExistence type="inferred from homology"/>
<dbReference type="Proteomes" id="UP000692954">
    <property type="component" value="Unassembled WGS sequence"/>
</dbReference>
<protein>
    <submittedName>
        <fullName evidence="3">Uncharacterized protein</fullName>
    </submittedName>
</protein>